<organism evidence="6 7">
    <name type="scientific">Stappia indica</name>
    <dbReference type="NCBI Taxonomy" id="538381"/>
    <lineage>
        <taxon>Bacteria</taxon>
        <taxon>Pseudomonadati</taxon>
        <taxon>Pseudomonadota</taxon>
        <taxon>Alphaproteobacteria</taxon>
        <taxon>Hyphomicrobiales</taxon>
        <taxon>Stappiaceae</taxon>
        <taxon>Stappia</taxon>
    </lineage>
</organism>
<dbReference type="HAMAP" id="MF_00724">
    <property type="entry name" value="FliE"/>
    <property type="match status" value="1"/>
</dbReference>
<dbReference type="RefSeq" id="WP_067216993.1">
    <property type="nucleotide sequence ID" value="NZ_MBQE01000001.1"/>
</dbReference>
<dbReference type="NCBIfam" id="TIGR00205">
    <property type="entry name" value="fliE"/>
    <property type="match status" value="1"/>
</dbReference>
<dbReference type="GO" id="GO:0003774">
    <property type="term" value="F:cytoskeletal motor activity"/>
    <property type="evidence" value="ECO:0007669"/>
    <property type="project" value="InterPro"/>
</dbReference>
<evidence type="ECO:0000256" key="3">
    <source>
        <dbReference type="ARBA" id="ARBA00023143"/>
    </source>
</evidence>
<keyword evidence="3 4" id="KW-0975">Bacterial flagellum</keyword>
<dbReference type="PANTHER" id="PTHR34653:SF1">
    <property type="entry name" value="FLAGELLAR HOOK-BASAL BODY COMPLEX PROTEIN FLIE"/>
    <property type="match status" value="1"/>
</dbReference>
<comment type="subcellular location">
    <subcellularLocation>
        <location evidence="1 4">Bacterial flagellum basal body</location>
    </subcellularLocation>
</comment>
<dbReference type="AlphaFoldDB" id="A0A285R4V6"/>
<evidence type="ECO:0000313" key="7">
    <source>
        <dbReference type="Proteomes" id="UP000219331"/>
    </source>
</evidence>
<gene>
    <name evidence="4" type="primary">fliE</name>
    <name evidence="6" type="ORF">SAMN05421512_10163</name>
</gene>
<proteinExistence type="inferred from homology"/>
<dbReference type="GO" id="GO:0009425">
    <property type="term" value="C:bacterial-type flagellum basal body"/>
    <property type="evidence" value="ECO:0007669"/>
    <property type="project" value="UniProtKB-SubCell"/>
</dbReference>
<keyword evidence="6" id="KW-0282">Flagellum</keyword>
<dbReference type="OrthoDB" id="8481852at2"/>
<sequence>MSTPSIAASAYRMTSALAGANQDTSVKTSSTSTPDFANMVKSAVEQVVDQGRGADKQTLALTEGKANVVDVVTAVAETEVALETLVSVRDRVISAYQEIMRMPI</sequence>
<dbReference type="GO" id="GO:0071973">
    <property type="term" value="P:bacterial-type flagellum-dependent cell motility"/>
    <property type="evidence" value="ECO:0007669"/>
    <property type="project" value="InterPro"/>
</dbReference>
<dbReference type="STRING" id="538381.GCA_001696535_01145"/>
<comment type="similarity">
    <text evidence="2 4">Belongs to the FliE family.</text>
</comment>
<evidence type="ECO:0000313" key="6">
    <source>
        <dbReference type="EMBL" id="SOB89155.1"/>
    </source>
</evidence>
<accession>A0A285R4V6</accession>
<reference evidence="6 7" key="1">
    <citation type="submission" date="2017-08" db="EMBL/GenBank/DDBJ databases">
        <authorList>
            <person name="de Groot N.N."/>
        </authorList>
    </citation>
    <scope>NUCLEOTIDE SEQUENCE [LARGE SCALE GENOMIC DNA]</scope>
    <source>
        <strain evidence="6 7">USBA 352</strain>
    </source>
</reference>
<name>A0A285R4V6_9HYPH</name>
<dbReference type="PANTHER" id="PTHR34653">
    <property type="match status" value="1"/>
</dbReference>
<dbReference type="InterPro" id="IPR001624">
    <property type="entry name" value="FliE"/>
</dbReference>
<keyword evidence="6" id="KW-0966">Cell projection</keyword>
<dbReference type="EMBL" id="OBML01000001">
    <property type="protein sequence ID" value="SOB89155.1"/>
    <property type="molecule type" value="Genomic_DNA"/>
</dbReference>
<protein>
    <recommendedName>
        <fullName evidence="4 5">Flagellar hook-basal body complex protein FliE</fullName>
    </recommendedName>
</protein>
<keyword evidence="7" id="KW-1185">Reference proteome</keyword>
<dbReference type="Proteomes" id="UP000219331">
    <property type="component" value="Unassembled WGS sequence"/>
</dbReference>
<evidence type="ECO:0000256" key="4">
    <source>
        <dbReference type="HAMAP-Rule" id="MF_00724"/>
    </source>
</evidence>
<evidence type="ECO:0000256" key="2">
    <source>
        <dbReference type="ARBA" id="ARBA00009272"/>
    </source>
</evidence>
<evidence type="ECO:0000256" key="1">
    <source>
        <dbReference type="ARBA" id="ARBA00004117"/>
    </source>
</evidence>
<dbReference type="Pfam" id="PF02049">
    <property type="entry name" value="FliE"/>
    <property type="match status" value="1"/>
</dbReference>
<evidence type="ECO:0000256" key="5">
    <source>
        <dbReference type="NCBIfam" id="TIGR00205"/>
    </source>
</evidence>
<dbReference type="GO" id="GO:0005198">
    <property type="term" value="F:structural molecule activity"/>
    <property type="evidence" value="ECO:0007669"/>
    <property type="project" value="UniProtKB-UniRule"/>
</dbReference>
<dbReference type="PRINTS" id="PR01006">
    <property type="entry name" value="FLGHOOKFLIE"/>
</dbReference>
<keyword evidence="6" id="KW-0969">Cilium</keyword>